<dbReference type="SUPFAM" id="SSF52540">
    <property type="entry name" value="P-loop containing nucleoside triphosphate hydrolases"/>
    <property type="match status" value="1"/>
</dbReference>
<evidence type="ECO:0000313" key="3">
    <source>
        <dbReference type="EMBL" id="MCQ1537930.1"/>
    </source>
</evidence>
<dbReference type="EMBL" id="VOTZ01000004">
    <property type="protein sequence ID" value="MCQ1537930.1"/>
    <property type="molecule type" value="Genomic_DNA"/>
</dbReference>
<sequence>MASSLSIDVTLPFQPQTADVEEIYEGDLESSALYRMLPENAREYVRESPHLLEYLLIFPVDIYGIPLFLSELKGDLKKMESPNVIYPVGNETFVHILPDPNDVRQYYIPIEPSFLHSVGYLNAAIECKLVDLLDALDYDPVTEKERADLLKKLLKEITFIKTSQDTALIESAESELPASIKDRIMNFLQKDLSDTKKDSVARKFPGVPQTADGKVIVTPAQYTALEYVLIRDKVDMGVLKPFLQDSYIEDITCNGVGPIFIEHKIFKGLKSVIEFKKSDELDLFVLKMAERIKNPITYKSPIVDATLLDGSRINIVYGTEISRHGSNFTIRKAMGEPLSILNIIDSGGMDYMCAAYLWILIEYGMSLFVSGETASGKTTTLNAITAFLPPENKIVTIEDTPELNIPHRNWTREVAKGKGKGEGEGGEVTMFDLLRAALRQRPNQILVGEIRGVEGSVAFGAMQTGHPVMSTFHASSVEKLIQRLTGDPILIPKTFVDSLNLVVIQSAVKRPTGETVRRVLSISELVGYDPESQGFSFVEAFSWEPVTDTHTFNAKGISFLLEYKVATLLGIPERRKADIYLEIEKRAKILEKLHEAGFTRYYDLFHMLTKVRKQGLLKIDIGGD</sequence>
<dbReference type="Proteomes" id="UP001524383">
    <property type="component" value="Unassembled WGS sequence"/>
</dbReference>
<feature type="domain" description="Bacterial type II secretion system protein E" evidence="2">
    <location>
        <begin position="234"/>
        <end position="508"/>
    </location>
</feature>
<comment type="similarity">
    <text evidence="1">Belongs to the GSP E family.</text>
</comment>
<dbReference type="InterPro" id="IPR027417">
    <property type="entry name" value="P-loop_NTPase"/>
</dbReference>
<dbReference type="InterPro" id="IPR001482">
    <property type="entry name" value="T2SS/T4SS_dom"/>
</dbReference>
<dbReference type="PANTHER" id="PTHR30486">
    <property type="entry name" value="TWITCHING MOTILITY PROTEIN PILT"/>
    <property type="match status" value="1"/>
</dbReference>
<dbReference type="Gene3D" id="3.40.50.300">
    <property type="entry name" value="P-loop containing nucleotide triphosphate hydrolases"/>
    <property type="match status" value="1"/>
</dbReference>
<accession>A0ABD4TKT6</accession>
<dbReference type="PANTHER" id="PTHR30486:SF14">
    <property type="entry name" value="FLAGELLA ACCESSORY PROTEIN I"/>
    <property type="match status" value="1"/>
</dbReference>
<organism evidence="3 4">
    <name type="scientific">Methanocalculus taiwanensis</name>
    <dbReference type="NCBI Taxonomy" id="106207"/>
    <lineage>
        <taxon>Archaea</taxon>
        <taxon>Methanobacteriati</taxon>
        <taxon>Methanobacteriota</taxon>
        <taxon>Stenosarchaea group</taxon>
        <taxon>Methanomicrobia</taxon>
        <taxon>Methanomicrobiales</taxon>
        <taxon>Methanocalculaceae</taxon>
        <taxon>Methanocalculus</taxon>
    </lineage>
</organism>
<keyword evidence="4" id="KW-1185">Reference proteome</keyword>
<dbReference type="InterPro" id="IPR050921">
    <property type="entry name" value="T4SS_GSP_E_ATPase"/>
</dbReference>
<name>A0ABD4TKT6_9EURY</name>
<protein>
    <submittedName>
        <fullName evidence="3">Type II/IV secretion system ATPase subunit</fullName>
    </submittedName>
</protein>
<comment type="caution">
    <text evidence="3">The sequence shown here is derived from an EMBL/GenBank/DDBJ whole genome shotgun (WGS) entry which is preliminary data.</text>
</comment>
<dbReference type="Gene3D" id="1.10.390.40">
    <property type="match status" value="1"/>
</dbReference>
<proteinExistence type="inferred from homology"/>
<dbReference type="CDD" id="cd01130">
    <property type="entry name" value="VirB11-like_ATPase"/>
    <property type="match status" value="1"/>
</dbReference>
<dbReference type="AlphaFoldDB" id="A0ABD4TKT6"/>
<evidence type="ECO:0000256" key="1">
    <source>
        <dbReference type="ARBA" id="ARBA00006611"/>
    </source>
</evidence>
<evidence type="ECO:0000259" key="2">
    <source>
        <dbReference type="Pfam" id="PF00437"/>
    </source>
</evidence>
<evidence type="ECO:0000313" key="4">
    <source>
        <dbReference type="Proteomes" id="UP001524383"/>
    </source>
</evidence>
<dbReference type="RefSeq" id="WP_255331863.1">
    <property type="nucleotide sequence ID" value="NZ_VOTZ01000004.1"/>
</dbReference>
<dbReference type="Gene3D" id="3.30.450.370">
    <property type="match status" value="1"/>
</dbReference>
<reference evidence="3 4" key="1">
    <citation type="submission" date="2019-08" db="EMBL/GenBank/DDBJ databases">
        <authorList>
            <person name="Chen S.-C."/>
            <person name="Lai M.-C."/>
            <person name="You Y.-T."/>
        </authorList>
    </citation>
    <scope>NUCLEOTIDE SEQUENCE [LARGE SCALE GENOMIC DNA]</scope>
    <source>
        <strain evidence="3 4">P2F9704a</strain>
    </source>
</reference>
<gene>
    <name evidence="3" type="ORF">FTO68_02860</name>
</gene>
<dbReference type="Pfam" id="PF00437">
    <property type="entry name" value="T2SSE"/>
    <property type="match status" value="1"/>
</dbReference>